<feature type="transmembrane region" description="Helical" evidence="2">
    <location>
        <begin position="6"/>
        <end position="29"/>
    </location>
</feature>
<feature type="compositionally biased region" description="Low complexity" evidence="1">
    <location>
        <begin position="489"/>
        <end position="509"/>
    </location>
</feature>
<evidence type="ECO:0000259" key="3">
    <source>
        <dbReference type="Pfam" id="PF05569"/>
    </source>
</evidence>
<dbReference type="AlphaFoldDB" id="A0A498CNM3"/>
<feature type="transmembrane region" description="Helical" evidence="2">
    <location>
        <begin position="118"/>
        <end position="143"/>
    </location>
</feature>
<proteinExistence type="predicted"/>
<accession>A0A498CNM3</accession>
<dbReference type="Proteomes" id="UP000276301">
    <property type="component" value="Unassembled WGS sequence"/>
</dbReference>
<keyword evidence="2" id="KW-0812">Transmembrane</keyword>
<sequence length="767" mass="84033">MEDLFLRLVNMSLAASVLGAAVLLLRALLKGRLPRWTFCLLWGLVLVRLLVPFSVPSPVSAFNAIPAARTVETGRRAALRFVEDPGAAVDFPTLQTPRGTGSDAPAERPVVAPAKVPLTAILSSIWLCGAALLLLYSFFCYLYTMHRLRRARRLPHTPGIDGIFRRVGVRPDRVRLYVSDLFPSPVVCGLVRPRLVLSGLVEEEDVAHVVTHELTHIRRHDNLWKALATLALYLHWFNPLVWLFYRWYVTDMEASCDEAVVRRPETDRKAYAYSLVNMAERSRSAFAGGFLAFGECALKERVKSIMHVRKNTVILTIIAAAVVAGLAVVFLTNPQISPAQTAPSGSAADLPGAEVPEDVAADMKLTYSVLGSLREKDVAEMRVRYGEFGDSPETEIPPDGYGEVIGGLQELTLGWESTDRESEPVEIVITRKDGKQVAVSLRADSVRLSGTAPKLADKSTVYVYKADVSALRAYALGLLAPARELTQTPAESSAPQVSSPAAPAAQGAREASRAADLPPLIEENPPCLRIPYDEVMEVNLIDRESRTCCPVTGERRDAVLARLNSLTPQEDLSVTPDEAGLRLLQVRLLDGTKYDFWCHSNLLMEGETPLADASRLRDLYDSFYEIEKETYGQNRATAEWLGYMNPYRITGMAVDDLSEGTHGQYRALTSEQQREAIMEVAALLKAVTVKPSSTETLAPGAAHDSTPLFQTVLNFEDGVVEYTVTVYLDGSIEILVSSIPGYHLAYETTGDGTLDALADALTKYAAA</sequence>
<dbReference type="InterPro" id="IPR052173">
    <property type="entry name" value="Beta-lactam_resp_regulator"/>
</dbReference>
<organism evidence="4 5">
    <name type="scientific">Anaerotruncus massiliensis</name>
    <name type="common">ex Liu et al. 2021</name>
    <dbReference type="NCBI Taxonomy" id="2321404"/>
    <lineage>
        <taxon>Bacteria</taxon>
        <taxon>Bacillati</taxon>
        <taxon>Bacillota</taxon>
        <taxon>Clostridia</taxon>
        <taxon>Eubacteriales</taxon>
        <taxon>Oscillospiraceae</taxon>
        <taxon>Anaerotruncus</taxon>
    </lineage>
</organism>
<gene>
    <name evidence="4" type="ORF">D4A47_05395</name>
</gene>
<name>A0A498CNM3_9FIRM</name>
<dbReference type="PANTHER" id="PTHR34978">
    <property type="entry name" value="POSSIBLE SENSOR-TRANSDUCER PROTEIN BLAR"/>
    <property type="match status" value="1"/>
</dbReference>
<evidence type="ECO:0000313" key="4">
    <source>
        <dbReference type="EMBL" id="RLL12409.1"/>
    </source>
</evidence>
<feature type="region of interest" description="Disordered" evidence="1">
    <location>
        <begin position="487"/>
        <end position="518"/>
    </location>
</feature>
<reference evidence="4 5" key="1">
    <citation type="submission" date="2018-10" db="EMBL/GenBank/DDBJ databases">
        <title>Anaerotruncus faecis sp. nov., isolated from human feces.</title>
        <authorList>
            <person name="Wang Y.-J."/>
        </authorList>
    </citation>
    <scope>NUCLEOTIDE SEQUENCE [LARGE SCALE GENOMIC DNA]</scope>
    <source>
        <strain evidence="4 5">22A2-44</strain>
    </source>
</reference>
<feature type="transmembrane region" description="Helical" evidence="2">
    <location>
        <begin position="312"/>
        <end position="331"/>
    </location>
</feature>
<comment type="caution">
    <text evidence="4">The sequence shown here is derived from an EMBL/GenBank/DDBJ whole genome shotgun (WGS) entry which is preliminary data.</text>
</comment>
<keyword evidence="2" id="KW-1133">Transmembrane helix</keyword>
<protein>
    <submittedName>
        <fullName evidence="4">M56 family metallopeptidase</fullName>
    </submittedName>
</protein>
<dbReference type="EMBL" id="RCHT01000006">
    <property type="protein sequence ID" value="RLL12409.1"/>
    <property type="molecule type" value="Genomic_DNA"/>
</dbReference>
<dbReference type="PANTHER" id="PTHR34978:SF3">
    <property type="entry name" value="SLR0241 PROTEIN"/>
    <property type="match status" value="1"/>
</dbReference>
<dbReference type="Pfam" id="PF05569">
    <property type="entry name" value="Peptidase_M56"/>
    <property type="match status" value="1"/>
</dbReference>
<keyword evidence="2" id="KW-0472">Membrane</keyword>
<feature type="domain" description="Peptidase M56" evidence="3">
    <location>
        <begin position="7"/>
        <end position="305"/>
    </location>
</feature>
<evidence type="ECO:0000256" key="1">
    <source>
        <dbReference type="SAM" id="MobiDB-lite"/>
    </source>
</evidence>
<dbReference type="InterPro" id="IPR008756">
    <property type="entry name" value="Peptidase_M56"/>
</dbReference>
<feature type="transmembrane region" description="Helical" evidence="2">
    <location>
        <begin position="36"/>
        <end position="55"/>
    </location>
</feature>
<evidence type="ECO:0000313" key="5">
    <source>
        <dbReference type="Proteomes" id="UP000276301"/>
    </source>
</evidence>
<dbReference type="RefSeq" id="WP_121586486.1">
    <property type="nucleotide sequence ID" value="NZ_RCHT01000006.1"/>
</dbReference>
<evidence type="ECO:0000256" key="2">
    <source>
        <dbReference type="SAM" id="Phobius"/>
    </source>
</evidence>
<keyword evidence="5" id="KW-1185">Reference proteome</keyword>
<dbReference type="CDD" id="cd07341">
    <property type="entry name" value="M56_BlaR1_MecR1_like"/>
    <property type="match status" value="1"/>
</dbReference>